<dbReference type="EMBL" id="JACJVR010000031">
    <property type="protein sequence ID" value="MBB6691516.1"/>
    <property type="molecule type" value="Genomic_DNA"/>
</dbReference>
<feature type="domain" description="ABC-2 type transporter transmembrane" evidence="7">
    <location>
        <begin position="494"/>
        <end position="694"/>
    </location>
</feature>
<dbReference type="PANTHER" id="PTHR43077">
    <property type="entry name" value="TRANSPORT PERMEASE YVFS-RELATED"/>
    <property type="match status" value="1"/>
</dbReference>
<evidence type="ECO:0000259" key="7">
    <source>
        <dbReference type="Pfam" id="PF12698"/>
    </source>
</evidence>
<dbReference type="InterPro" id="IPR013525">
    <property type="entry name" value="ABC2_TM"/>
</dbReference>
<keyword evidence="4 6" id="KW-0472">Membrane</keyword>
<dbReference type="InterPro" id="IPR051328">
    <property type="entry name" value="T7SS_ABC-Transporter"/>
</dbReference>
<dbReference type="PANTHER" id="PTHR43077:SF10">
    <property type="entry name" value="TRANSPORT PERMEASE PROTEIN"/>
    <property type="match status" value="1"/>
</dbReference>
<evidence type="ECO:0000256" key="3">
    <source>
        <dbReference type="ARBA" id="ARBA00022989"/>
    </source>
</evidence>
<protein>
    <submittedName>
        <fullName evidence="8">YhgE/Pip domain-containing protein</fullName>
    </submittedName>
</protein>
<dbReference type="Pfam" id="PF12698">
    <property type="entry name" value="ABC2_membrane_3"/>
    <property type="match status" value="2"/>
</dbReference>
<feature type="transmembrane region" description="Helical" evidence="6">
    <location>
        <begin position="593"/>
        <end position="613"/>
    </location>
</feature>
<evidence type="ECO:0000256" key="5">
    <source>
        <dbReference type="SAM" id="Coils"/>
    </source>
</evidence>
<evidence type="ECO:0000256" key="4">
    <source>
        <dbReference type="ARBA" id="ARBA00023136"/>
    </source>
</evidence>
<reference evidence="8 9" key="1">
    <citation type="submission" date="2020-08" db="EMBL/GenBank/DDBJ databases">
        <title>Cohnella phylogeny.</title>
        <authorList>
            <person name="Dunlap C."/>
        </authorList>
    </citation>
    <scope>NUCLEOTIDE SEQUENCE [LARGE SCALE GENOMIC DNA]</scope>
    <source>
        <strain evidence="8 9">DSM 25239</strain>
    </source>
</reference>
<keyword evidence="5" id="KW-0175">Coiled coil</keyword>
<feature type="transmembrane region" description="Helical" evidence="6">
    <location>
        <begin position="20"/>
        <end position="38"/>
    </location>
</feature>
<name>A0A841TT99_9BACL</name>
<organism evidence="8 9">
    <name type="scientific">Cohnella xylanilytica</name>
    <dbReference type="NCBI Taxonomy" id="557555"/>
    <lineage>
        <taxon>Bacteria</taxon>
        <taxon>Bacillati</taxon>
        <taxon>Bacillota</taxon>
        <taxon>Bacilli</taxon>
        <taxon>Bacillales</taxon>
        <taxon>Paenibacillaceae</taxon>
        <taxon>Cohnella</taxon>
    </lineage>
</organism>
<evidence type="ECO:0000313" key="9">
    <source>
        <dbReference type="Proteomes" id="UP000553776"/>
    </source>
</evidence>
<keyword evidence="9" id="KW-1185">Reference proteome</keyword>
<comment type="subcellular location">
    <subcellularLocation>
        <location evidence="1">Membrane</location>
        <topology evidence="1">Multi-pass membrane protein</topology>
    </subcellularLocation>
</comment>
<feature type="transmembrane region" description="Helical" evidence="6">
    <location>
        <begin position="625"/>
        <end position="643"/>
    </location>
</feature>
<dbReference type="GO" id="GO:0140359">
    <property type="term" value="F:ABC-type transporter activity"/>
    <property type="evidence" value="ECO:0007669"/>
    <property type="project" value="InterPro"/>
</dbReference>
<dbReference type="GO" id="GO:0016020">
    <property type="term" value="C:membrane"/>
    <property type="evidence" value="ECO:0007669"/>
    <property type="project" value="UniProtKB-SubCell"/>
</dbReference>
<feature type="transmembrane region" description="Helical" evidence="6">
    <location>
        <begin position="562"/>
        <end position="587"/>
    </location>
</feature>
<keyword evidence="3 6" id="KW-1133">Transmembrane helix</keyword>
<dbReference type="InterPro" id="IPR017501">
    <property type="entry name" value="Phage_infect_YhgE_C"/>
</dbReference>
<feature type="domain" description="ABC-2 type transporter transmembrane" evidence="7">
    <location>
        <begin position="29"/>
        <end position="151"/>
    </location>
</feature>
<keyword evidence="2 6" id="KW-0812">Transmembrane</keyword>
<proteinExistence type="predicted"/>
<feature type="coiled-coil region" evidence="5">
    <location>
        <begin position="452"/>
        <end position="479"/>
    </location>
</feature>
<evidence type="ECO:0000313" key="8">
    <source>
        <dbReference type="EMBL" id="MBB6691516.1"/>
    </source>
</evidence>
<dbReference type="NCBIfam" id="TIGR03061">
    <property type="entry name" value="pip_yhgE_Nterm"/>
    <property type="match status" value="1"/>
</dbReference>
<evidence type="ECO:0000256" key="6">
    <source>
        <dbReference type="SAM" id="Phobius"/>
    </source>
</evidence>
<dbReference type="RefSeq" id="WP_185135511.1">
    <property type="nucleotide sequence ID" value="NZ_JACJVR010000031.1"/>
</dbReference>
<sequence length="719" mass="76735">MSAIAAIFARDLRRLATNPAAAVIVAGLIVLPSLYAWFNIGASWDPYAQTGSLPVAVVNQDAGTTLRGTPINAGKEIVTALKENPKIGWVFTDEADAMRGVERGGYYAAILIPAEFSARLATVLEDVPRQAEIDYYVNEKINAIAPKIASSGASGIVEEIGSRFVQTANGIIFKLFNQVGTELERNLPEIEKLRSLIFELEQRFPEIRSAANTAQQDAAKLNRIVGAAKGRIPEVARLAKEGTELAGKVGDVLKTSRTALQEMAPQLKQDLILLRQAAGAAADVTGLLRGAGSDAYDPQETRKAADAAAARLDTAAAVAGRIADVFRRLDSMAGGGRLSAPIAELGRIESGLKSQAALLRQIRAALDKGEAPAAALADRLDALSKETASRLDKLIGGFDSDVAPRVDEAIAKAASAVGDAQSVLSAAVKSLPDVQSLLSRASQALAVGTKELQAIRAELPAAEAKIKELAGRIRSFEKESSLRELISLLKTNAQRESEFFAAPVRLKENELFPIPGYGSAMSPFFTTLSLWVGALLLVSLLSAEVHEPGTSYASYEVYFGRLFTFVAISLLQSLLVTLGDIYILRAYVLEKGWFVLFGLLLSTVFMLMVYTLVSVFGNVGKAMAIVLLVLQLAGAGGTFPIQLTPPFFQAIHPFLPFTYGIGMMREAVGGILWDVVRGDFLRLLVFAWGALVVGLALKGTINRVAAGFVAKAKSSRLIH</sequence>
<comment type="caution">
    <text evidence="8">The sequence shown here is derived from an EMBL/GenBank/DDBJ whole genome shotgun (WGS) entry which is preliminary data.</text>
</comment>
<gene>
    <name evidence="8" type="ORF">H7B90_08910</name>
</gene>
<evidence type="ECO:0000256" key="1">
    <source>
        <dbReference type="ARBA" id="ARBA00004141"/>
    </source>
</evidence>
<dbReference type="InterPro" id="IPR017500">
    <property type="entry name" value="Phage_infect_YhgE_N"/>
</dbReference>
<accession>A0A841TT99</accession>
<evidence type="ECO:0000256" key="2">
    <source>
        <dbReference type="ARBA" id="ARBA00022692"/>
    </source>
</evidence>
<feature type="transmembrane region" description="Helical" evidence="6">
    <location>
        <begin position="680"/>
        <end position="697"/>
    </location>
</feature>
<dbReference type="Proteomes" id="UP000553776">
    <property type="component" value="Unassembled WGS sequence"/>
</dbReference>
<dbReference type="Gene3D" id="3.40.1710.10">
    <property type="entry name" value="abc type-2 transporter like domain"/>
    <property type="match status" value="1"/>
</dbReference>
<dbReference type="AlphaFoldDB" id="A0A841TT99"/>
<feature type="transmembrane region" description="Helical" evidence="6">
    <location>
        <begin position="520"/>
        <end position="541"/>
    </location>
</feature>
<dbReference type="NCBIfam" id="TIGR03062">
    <property type="entry name" value="pip_yhgE_Cterm"/>
    <property type="match status" value="1"/>
</dbReference>